<keyword evidence="1" id="KW-0762">Sugar transport</keyword>
<gene>
    <name evidence="1" type="ORF">HNR09_001487</name>
</gene>
<comment type="caution">
    <text evidence="1">The sequence shown here is derived from an EMBL/GenBank/DDBJ whole genome shotgun (WGS) entry which is preliminary data.</text>
</comment>
<dbReference type="EMBL" id="JACCFY010000001">
    <property type="protein sequence ID" value="NYJ78076.1"/>
    <property type="molecule type" value="Genomic_DNA"/>
</dbReference>
<keyword evidence="1" id="KW-0813">Transport</keyword>
<dbReference type="Pfam" id="PF01547">
    <property type="entry name" value="SBP_bac_1"/>
    <property type="match status" value="1"/>
</dbReference>
<evidence type="ECO:0000313" key="2">
    <source>
        <dbReference type="Proteomes" id="UP000535437"/>
    </source>
</evidence>
<organism evidence="1 2">
    <name type="scientific">Nesterenkonia xinjiangensis</name>
    <dbReference type="NCBI Taxonomy" id="225327"/>
    <lineage>
        <taxon>Bacteria</taxon>
        <taxon>Bacillati</taxon>
        <taxon>Actinomycetota</taxon>
        <taxon>Actinomycetes</taxon>
        <taxon>Micrococcales</taxon>
        <taxon>Micrococcaceae</taxon>
        <taxon>Nesterenkonia</taxon>
    </lineage>
</organism>
<dbReference type="Proteomes" id="UP000535437">
    <property type="component" value="Unassembled WGS sequence"/>
</dbReference>
<name>A0A7Z0GMU7_9MICC</name>
<dbReference type="PANTHER" id="PTHR43649:SF14">
    <property type="entry name" value="BLR3389 PROTEIN"/>
    <property type="match status" value="1"/>
</dbReference>
<dbReference type="SUPFAM" id="SSF53850">
    <property type="entry name" value="Periplasmic binding protein-like II"/>
    <property type="match status" value="1"/>
</dbReference>
<protein>
    <submittedName>
        <fullName evidence="1">Multiple sugar transport system substrate-binding protein</fullName>
    </submittedName>
</protein>
<proteinExistence type="predicted"/>
<accession>A0A7Z0GMU7</accession>
<dbReference type="AlphaFoldDB" id="A0A7Z0GMU7"/>
<keyword evidence="2" id="KW-1185">Reference proteome</keyword>
<dbReference type="PROSITE" id="PS51318">
    <property type="entry name" value="TAT"/>
    <property type="match status" value="1"/>
</dbReference>
<dbReference type="InterPro" id="IPR006311">
    <property type="entry name" value="TAT_signal"/>
</dbReference>
<dbReference type="PANTHER" id="PTHR43649">
    <property type="entry name" value="ARABINOSE-BINDING PROTEIN-RELATED"/>
    <property type="match status" value="1"/>
</dbReference>
<dbReference type="InterPro" id="IPR006059">
    <property type="entry name" value="SBP"/>
</dbReference>
<dbReference type="Gene3D" id="3.40.190.10">
    <property type="entry name" value="Periplasmic binding protein-like II"/>
    <property type="match status" value="2"/>
</dbReference>
<dbReference type="InterPro" id="IPR050490">
    <property type="entry name" value="Bact_solute-bd_prot1"/>
</dbReference>
<dbReference type="RefSeq" id="WP_343047483.1">
    <property type="nucleotide sequence ID" value="NZ_BAAALL010000002.1"/>
</dbReference>
<reference evidence="1 2" key="1">
    <citation type="submission" date="2020-07" db="EMBL/GenBank/DDBJ databases">
        <title>Sequencing the genomes of 1000 actinobacteria strains.</title>
        <authorList>
            <person name="Klenk H.-P."/>
        </authorList>
    </citation>
    <scope>NUCLEOTIDE SEQUENCE [LARGE SCALE GENOMIC DNA]</scope>
    <source>
        <strain evidence="1 2">DSM 15475</strain>
    </source>
</reference>
<evidence type="ECO:0000313" key="1">
    <source>
        <dbReference type="EMBL" id="NYJ78076.1"/>
    </source>
</evidence>
<sequence length="470" mass="51553">MSGYGTSQVSRDPSSGVDRRTFLRFAGGVGAVLPLAALTGCGGSATAEGHVIRIAYQQFGSGTLWEDWINAAAERYTSQHPDRIVELVPIVAAENDYYTKNELLMSSPRTSPDVAYADTFILLSDVGAGYLQPVDEFVEQWGDWQEIAQASRDAVKAEDGLTYAVPTHTDTRAIWFNKEVFAQAGLPEEWAPQDWAEILEAARTIKAELPDVAPMVIYSGKPQGEKASMQGFEMLLYGTASTLYDEDTSRWVIGSAGFLESLQLLETVFEEELTLSLAQNLDPNISETIYSRLLPEAQLGMVIDGSWVSQNWVEGGTSPWPEWTETMGLARMPTQHGQDPGFVTLSGGWCLTLPEYSSDPEIAFSFIEALCEKDVMVDFTIANNYITVREDVAADERYQSYSPTAEFFTSLLEGAHYRPALPAYPEVSNAIQEAMEAVMTRSQTPEQAAAAYDAAVTDIVGPENVQDESS</sequence>